<gene>
    <name evidence="10" type="ORF">D8780_09885</name>
</gene>
<dbReference type="RefSeq" id="WP_121645438.1">
    <property type="nucleotide sequence ID" value="NZ_RCWN01000001.1"/>
</dbReference>
<dbReference type="AlphaFoldDB" id="A0A3L7JDC2"/>
<dbReference type="InterPro" id="IPR046816">
    <property type="entry name" value="MmeI_Mtase"/>
</dbReference>
<dbReference type="PANTHER" id="PTHR33841">
    <property type="entry name" value="DNA METHYLTRANSFERASE YEEA-RELATED"/>
    <property type="match status" value="1"/>
</dbReference>
<sequence>MQAPEVDTEKLNRLIEDVTASGGAEMANAQMFVLRLTEALGLPQPDFAAEQNEQNDYTFERRVDFKHPDGSRTLGRIDCYKRGSFILEAKQSGKREKARDASQLALLPEDASQRKAGQAKRGTRKWDDVMIAARRQAEDYARALPVSHGYPPFILVVDVGNVIEMFADFSGQGKNYAHFPDRRSYRIAMDDLRDEEVQQRLAAIWLDPHSLDPARRSAEVTRDIAERLAKIARRLEGKHEPGAVAEFLMRCLFTMFAEDVDLIPRHSFENLLETLKDKPEQFVPAMEHLWKVMNAGGYEPRLMTPLKTFNGSLFKNARALPLDGDAISELWIAAKRDWRDVEPAIFGTLLERALDKRERSKLGAHYTPRAYVERLVVPTIIEPLRADWELVQASVKGLHEKGQDDKAIAAVKAFHHKLCTTRVLDPACGTANFLYVSLELMKRLEGEVLEALDDLGEDAPKFAMEGETVGPRQFFGLEINPRAVAIADLVLWIGYIKWQLKTNGLSAITEPVLHSYGNILQQDAILAYDAKELARDETGKPLARWDGFTMKLHPVTGEEVPDGSATVPVYTYENPRRAVWPEAEFIVGNPPFIGGGVMRGELGDGYAEAVWKARPKMPAKADFVMHFWEEAATRLARKGTAKQPNPLRRFGFITTNSITQTFSRRVIEGFLADEKKPLSLVYAVPDHPWLKASDKAAVRIAMTVAEAGAHDGVLAEVVKEEGLNTDTPDVELEQREGKITAKLTIGADLILANRLLANLDVSSNGFMLAGGGFTLQAAQADQFLRKYKGVAENLVRPYLNGRDLVQKPRGVFVLDLFSFSEEELARRVPDIYQYVLETVKPYRLSNNRKSFRENWWKFGEPRKLMREFMGDIPRYIATTETTKHRTFQFVGVDVAPDHMLLNIGLDRPGILAVLSSRMHIHYAIEAGGWLGIGNDPRYSKSKTFDPFPFPAVATDQSLDPALYDRLSELGERLDAFRKERLEKHDFLTMTGLYNVMERLRELENGADVPPLSDKERDIHEAGLVTVLKEIHDEIDRAAFAAYGWDDLADRIVGKPGATLPSPHKSEDQEAAEEELLSRLVALNVERQKEEAAGHVRWLRPDYQIAKLGDKVPKPDDEAQADLDIATPMAAAAGKVAWPKDQDEQIRIVRDILVKAPAPAAPDDLSAAIDGRSTQKRKDRIADVLDLLVSVGGARRADGETPRYFVPR</sequence>
<dbReference type="Pfam" id="PF20464">
    <property type="entry name" value="MmeI_N"/>
    <property type="match status" value="1"/>
</dbReference>
<evidence type="ECO:0000256" key="1">
    <source>
        <dbReference type="ARBA" id="ARBA00011900"/>
    </source>
</evidence>
<keyword evidence="3 10" id="KW-0808">Transferase</keyword>
<dbReference type="EMBL" id="RCWN01000001">
    <property type="protein sequence ID" value="RLQ88470.1"/>
    <property type="molecule type" value="Genomic_DNA"/>
</dbReference>
<feature type="domain" description="MmeI-like helicase spacer" evidence="7">
    <location>
        <begin position="243"/>
        <end position="314"/>
    </location>
</feature>
<dbReference type="Pfam" id="PF20466">
    <property type="entry name" value="MmeI_TRD"/>
    <property type="match status" value="1"/>
</dbReference>
<dbReference type="GO" id="GO:0009007">
    <property type="term" value="F:site-specific DNA-methyltransferase (adenine-specific) activity"/>
    <property type="evidence" value="ECO:0007669"/>
    <property type="project" value="UniProtKB-EC"/>
</dbReference>
<evidence type="ECO:0000313" key="11">
    <source>
        <dbReference type="Proteomes" id="UP000281094"/>
    </source>
</evidence>
<evidence type="ECO:0000259" key="8">
    <source>
        <dbReference type="Pfam" id="PF20466"/>
    </source>
</evidence>
<reference evidence="10 11" key="1">
    <citation type="submission" date="2018-10" db="EMBL/GenBank/DDBJ databases">
        <title>Notoacmeibacter sp. M2BS9Y-3-1, whole genome shotgun sequence.</title>
        <authorList>
            <person name="Tuo L."/>
        </authorList>
    </citation>
    <scope>NUCLEOTIDE SEQUENCE [LARGE SCALE GENOMIC DNA]</scope>
    <source>
        <strain evidence="10 11">M2BS9Y-3-1</strain>
    </source>
</reference>
<dbReference type="Gene3D" id="3.40.50.150">
    <property type="entry name" value="Vaccinia Virus protein VP39"/>
    <property type="match status" value="1"/>
</dbReference>
<proteinExistence type="predicted"/>
<dbReference type="InterPro" id="IPR029063">
    <property type="entry name" value="SAM-dependent_MTases_sf"/>
</dbReference>
<evidence type="ECO:0000259" key="6">
    <source>
        <dbReference type="Pfam" id="PF20464"/>
    </source>
</evidence>
<evidence type="ECO:0000256" key="2">
    <source>
        <dbReference type="ARBA" id="ARBA00022603"/>
    </source>
</evidence>
<dbReference type="InterPro" id="IPR046817">
    <property type="entry name" value="MmeI_N"/>
</dbReference>
<evidence type="ECO:0000259" key="9">
    <source>
        <dbReference type="Pfam" id="PF20473"/>
    </source>
</evidence>
<evidence type="ECO:0000256" key="4">
    <source>
        <dbReference type="ARBA" id="ARBA00047942"/>
    </source>
</evidence>
<feature type="region of interest" description="Disordered" evidence="5">
    <location>
        <begin position="91"/>
        <end position="121"/>
    </location>
</feature>
<keyword evidence="11" id="KW-1185">Reference proteome</keyword>
<name>A0A3L7JDC2_9HYPH</name>
<evidence type="ECO:0000259" key="7">
    <source>
        <dbReference type="Pfam" id="PF20465"/>
    </source>
</evidence>
<accession>A0A3L7JDC2</accession>
<dbReference type="InterPro" id="IPR046820">
    <property type="entry name" value="MmeI_TRD"/>
</dbReference>
<feature type="domain" description="MmeI-like target recognition" evidence="8">
    <location>
        <begin position="768"/>
        <end position="951"/>
    </location>
</feature>
<evidence type="ECO:0000256" key="5">
    <source>
        <dbReference type="SAM" id="MobiDB-lite"/>
    </source>
</evidence>
<feature type="domain" description="MmeI-like DNA-methyltransferase" evidence="9">
    <location>
        <begin position="409"/>
        <end position="702"/>
    </location>
</feature>
<dbReference type="Pfam" id="PF20465">
    <property type="entry name" value="MmeI_hel"/>
    <property type="match status" value="1"/>
</dbReference>
<dbReference type="EC" id="2.1.1.72" evidence="1"/>
<evidence type="ECO:0000256" key="3">
    <source>
        <dbReference type="ARBA" id="ARBA00022679"/>
    </source>
</evidence>
<evidence type="ECO:0000313" key="10">
    <source>
        <dbReference type="EMBL" id="RLQ88470.1"/>
    </source>
</evidence>
<comment type="caution">
    <text evidence="10">The sequence shown here is derived from an EMBL/GenBank/DDBJ whole genome shotgun (WGS) entry which is preliminary data.</text>
</comment>
<dbReference type="PRINTS" id="PR00507">
    <property type="entry name" value="N12N6MTFRASE"/>
</dbReference>
<feature type="domain" description="MmeI-like N-terminal" evidence="6">
    <location>
        <begin position="17"/>
        <end position="236"/>
    </location>
</feature>
<keyword evidence="2 10" id="KW-0489">Methyltransferase</keyword>
<protein>
    <recommendedName>
        <fullName evidence="1">site-specific DNA-methyltransferase (adenine-specific)</fullName>
        <ecNumber evidence="1">2.1.1.72</ecNumber>
    </recommendedName>
</protein>
<comment type="catalytic activity">
    <reaction evidence="4">
        <text>a 2'-deoxyadenosine in DNA + S-adenosyl-L-methionine = an N(6)-methyl-2'-deoxyadenosine in DNA + S-adenosyl-L-homocysteine + H(+)</text>
        <dbReference type="Rhea" id="RHEA:15197"/>
        <dbReference type="Rhea" id="RHEA-COMP:12418"/>
        <dbReference type="Rhea" id="RHEA-COMP:12419"/>
        <dbReference type="ChEBI" id="CHEBI:15378"/>
        <dbReference type="ChEBI" id="CHEBI:57856"/>
        <dbReference type="ChEBI" id="CHEBI:59789"/>
        <dbReference type="ChEBI" id="CHEBI:90615"/>
        <dbReference type="ChEBI" id="CHEBI:90616"/>
        <dbReference type="EC" id="2.1.1.72"/>
    </reaction>
</comment>
<dbReference type="InterPro" id="IPR046819">
    <property type="entry name" value="MmeI_hel"/>
</dbReference>
<dbReference type="PANTHER" id="PTHR33841:SF1">
    <property type="entry name" value="DNA METHYLTRANSFERASE A"/>
    <property type="match status" value="1"/>
</dbReference>
<organism evidence="10 11">
    <name type="scientific">Notoacmeibacter ruber</name>
    <dbReference type="NCBI Taxonomy" id="2670375"/>
    <lineage>
        <taxon>Bacteria</taxon>
        <taxon>Pseudomonadati</taxon>
        <taxon>Pseudomonadota</taxon>
        <taxon>Alphaproteobacteria</taxon>
        <taxon>Hyphomicrobiales</taxon>
        <taxon>Notoacmeibacteraceae</taxon>
        <taxon>Notoacmeibacter</taxon>
    </lineage>
</organism>
<feature type="compositionally biased region" description="Basic and acidic residues" evidence="5">
    <location>
        <begin position="91"/>
        <end position="100"/>
    </location>
</feature>
<dbReference type="Proteomes" id="UP000281094">
    <property type="component" value="Unassembled WGS sequence"/>
</dbReference>
<dbReference type="InterPro" id="IPR050953">
    <property type="entry name" value="N4_N6_ade-DNA_methylase"/>
</dbReference>
<dbReference type="Pfam" id="PF20473">
    <property type="entry name" value="MmeI_Mtase"/>
    <property type="match status" value="1"/>
</dbReference>
<dbReference type="GO" id="GO:0032259">
    <property type="term" value="P:methylation"/>
    <property type="evidence" value="ECO:0007669"/>
    <property type="project" value="UniProtKB-KW"/>
</dbReference>
<dbReference type="SUPFAM" id="SSF53335">
    <property type="entry name" value="S-adenosyl-L-methionine-dependent methyltransferases"/>
    <property type="match status" value="1"/>
</dbReference>